<reference evidence="1" key="1">
    <citation type="submission" date="2013-04" db="EMBL/GenBank/DDBJ databases">
        <authorList>
            <person name="Qu J."/>
            <person name="Murali S.C."/>
            <person name="Bandaranaike D."/>
            <person name="Bellair M."/>
            <person name="Blankenburg K."/>
            <person name="Chao H."/>
            <person name="Dinh H."/>
            <person name="Doddapaneni H."/>
            <person name="Downs B."/>
            <person name="Dugan-Rocha S."/>
            <person name="Elkadiri S."/>
            <person name="Gnanaolivu R.D."/>
            <person name="Hernandez B."/>
            <person name="Javaid M."/>
            <person name="Jayaseelan J.C."/>
            <person name="Lee S."/>
            <person name="Li M."/>
            <person name="Ming W."/>
            <person name="Munidasa M."/>
            <person name="Muniz J."/>
            <person name="Nguyen L."/>
            <person name="Ongeri F."/>
            <person name="Osuji N."/>
            <person name="Pu L.-L."/>
            <person name="Puazo M."/>
            <person name="Qu C."/>
            <person name="Quiroz J."/>
            <person name="Raj R."/>
            <person name="Weissenberger G."/>
            <person name="Xin Y."/>
            <person name="Zou X."/>
            <person name="Han Y."/>
            <person name="Richards S."/>
            <person name="Worley K."/>
            <person name="Muzny D."/>
            <person name="Gibbs R."/>
        </authorList>
    </citation>
    <scope>NUCLEOTIDE SEQUENCE</scope>
    <source>
        <strain evidence="1">Sampled in the wild</strain>
    </source>
</reference>
<dbReference type="EMBL" id="KZ312450">
    <property type="protein sequence ID" value="KAG8240357.1"/>
    <property type="molecule type" value="Genomic_DNA"/>
</dbReference>
<gene>
    <name evidence="1" type="ORF">J437_LFUL000832</name>
</gene>
<sequence length="81" mass="8905">MIATVVRPVQNININDILNQKPVSSNISERKSCGPRPKAASIEIVGVRLGSIAVTHPILAFWDILNEAFWNRLGGGTRNLR</sequence>
<organism evidence="1 2">
    <name type="scientific">Ladona fulva</name>
    <name type="common">Scarce chaser dragonfly</name>
    <name type="synonym">Libellula fulva</name>
    <dbReference type="NCBI Taxonomy" id="123851"/>
    <lineage>
        <taxon>Eukaryota</taxon>
        <taxon>Metazoa</taxon>
        <taxon>Ecdysozoa</taxon>
        <taxon>Arthropoda</taxon>
        <taxon>Hexapoda</taxon>
        <taxon>Insecta</taxon>
        <taxon>Pterygota</taxon>
        <taxon>Palaeoptera</taxon>
        <taxon>Odonata</taxon>
        <taxon>Epiprocta</taxon>
        <taxon>Anisoptera</taxon>
        <taxon>Libelluloidea</taxon>
        <taxon>Libellulidae</taxon>
        <taxon>Ladona</taxon>
    </lineage>
</organism>
<protein>
    <submittedName>
        <fullName evidence="1">Uncharacterized protein</fullName>
    </submittedName>
</protein>
<dbReference type="Proteomes" id="UP000792457">
    <property type="component" value="Unassembled WGS sequence"/>
</dbReference>
<proteinExistence type="predicted"/>
<keyword evidence="2" id="KW-1185">Reference proteome</keyword>
<name>A0A8K0KT20_LADFU</name>
<accession>A0A8K0KT20</accession>
<evidence type="ECO:0000313" key="1">
    <source>
        <dbReference type="EMBL" id="KAG8240357.1"/>
    </source>
</evidence>
<comment type="caution">
    <text evidence="1">The sequence shown here is derived from an EMBL/GenBank/DDBJ whole genome shotgun (WGS) entry which is preliminary data.</text>
</comment>
<evidence type="ECO:0000313" key="2">
    <source>
        <dbReference type="Proteomes" id="UP000792457"/>
    </source>
</evidence>
<dbReference type="AlphaFoldDB" id="A0A8K0KT20"/>
<reference evidence="1" key="2">
    <citation type="submission" date="2017-10" db="EMBL/GenBank/DDBJ databases">
        <title>Ladona fulva Genome sequencing and assembly.</title>
        <authorList>
            <person name="Murali S."/>
            <person name="Richards S."/>
            <person name="Bandaranaike D."/>
            <person name="Bellair M."/>
            <person name="Blankenburg K."/>
            <person name="Chao H."/>
            <person name="Dinh H."/>
            <person name="Doddapaneni H."/>
            <person name="Dugan-Rocha S."/>
            <person name="Elkadiri S."/>
            <person name="Gnanaolivu R."/>
            <person name="Hernandez B."/>
            <person name="Skinner E."/>
            <person name="Javaid M."/>
            <person name="Lee S."/>
            <person name="Li M."/>
            <person name="Ming W."/>
            <person name="Munidasa M."/>
            <person name="Muniz J."/>
            <person name="Nguyen L."/>
            <person name="Hughes D."/>
            <person name="Osuji N."/>
            <person name="Pu L.-L."/>
            <person name="Puazo M."/>
            <person name="Qu C."/>
            <person name="Quiroz J."/>
            <person name="Raj R."/>
            <person name="Weissenberger G."/>
            <person name="Xin Y."/>
            <person name="Zou X."/>
            <person name="Han Y."/>
            <person name="Worley K."/>
            <person name="Muzny D."/>
            <person name="Gibbs R."/>
        </authorList>
    </citation>
    <scope>NUCLEOTIDE SEQUENCE</scope>
    <source>
        <strain evidence="1">Sampled in the wild</strain>
    </source>
</reference>